<protein>
    <submittedName>
        <fullName evidence="1">Uncharacterized protein</fullName>
    </submittedName>
</protein>
<dbReference type="Gene3D" id="3.40.50.300">
    <property type="entry name" value="P-loop containing nucleotide triphosphate hydrolases"/>
    <property type="match status" value="1"/>
</dbReference>
<feature type="non-terminal residue" evidence="1">
    <location>
        <position position="1"/>
    </location>
</feature>
<sequence>VDLIERYGETDFRLDYYCELPDLNRLVERISDDPRLARYKKLTESIASIIENYSIVSYVPLNINDTETITKVITLVDRANGFYIADLSSSQDVFNYYQKIQADFEASKYGDNG</sequence>
<proteinExistence type="predicted"/>
<comment type="caution">
    <text evidence="1">The sequence shown here is derived from an EMBL/GenBank/DDBJ whole genome shotgun (WGS) entry which is preliminary data.</text>
</comment>
<gene>
    <name evidence="1" type="ORF">BLA29_010481</name>
</gene>
<evidence type="ECO:0000313" key="2">
    <source>
        <dbReference type="Proteomes" id="UP000194236"/>
    </source>
</evidence>
<keyword evidence="2" id="KW-1185">Reference proteome</keyword>
<organism evidence="1 2">
    <name type="scientific">Euroglyphus maynei</name>
    <name type="common">Mayne's house dust mite</name>
    <dbReference type="NCBI Taxonomy" id="6958"/>
    <lineage>
        <taxon>Eukaryota</taxon>
        <taxon>Metazoa</taxon>
        <taxon>Ecdysozoa</taxon>
        <taxon>Arthropoda</taxon>
        <taxon>Chelicerata</taxon>
        <taxon>Arachnida</taxon>
        <taxon>Acari</taxon>
        <taxon>Acariformes</taxon>
        <taxon>Sarcoptiformes</taxon>
        <taxon>Astigmata</taxon>
        <taxon>Psoroptidia</taxon>
        <taxon>Analgoidea</taxon>
        <taxon>Pyroglyphidae</taxon>
        <taxon>Pyroglyphinae</taxon>
        <taxon>Euroglyphus</taxon>
    </lineage>
</organism>
<dbReference type="EMBL" id="MUJZ01047597">
    <property type="protein sequence ID" value="OTF74336.1"/>
    <property type="molecule type" value="Genomic_DNA"/>
</dbReference>
<dbReference type="Proteomes" id="UP000194236">
    <property type="component" value="Unassembled WGS sequence"/>
</dbReference>
<name>A0A1Y3B421_EURMA</name>
<dbReference type="AlphaFoldDB" id="A0A1Y3B421"/>
<reference evidence="1 2" key="1">
    <citation type="submission" date="2017-03" db="EMBL/GenBank/DDBJ databases">
        <title>Genome Survey of Euroglyphus maynei.</title>
        <authorList>
            <person name="Arlian L.G."/>
            <person name="Morgan M.S."/>
            <person name="Rider S.D."/>
        </authorList>
    </citation>
    <scope>NUCLEOTIDE SEQUENCE [LARGE SCALE GENOMIC DNA]</scope>
    <source>
        <strain evidence="1">Arlian Lab</strain>
        <tissue evidence="1">Whole body</tissue>
    </source>
</reference>
<evidence type="ECO:0000313" key="1">
    <source>
        <dbReference type="EMBL" id="OTF74336.1"/>
    </source>
</evidence>
<dbReference type="InterPro" id="IPR027417">
    <property type="entry name" value="P-loop_NTPase"/>
</dbReference>
<accession>A0A1Y3B421</accession>
<dbReference type="OrthoDB" id="5839at2759"/>